<dbReference type="VEuPathDB" id="FungiDB:FOZG_16136"/>
<dbReference type="VEuPathDB" id="FungiDB:FOC1_g10003170"/>
<evidence type="ECO:0008006" key="3">
    <source>
        <dbReference type="Google" id="ProtNLM"/>
    </source>
</evidence>
<evidence type="ECO:0000313" key="2">
    <source>
        <dbReference type="Proteomes" id="UP000285860"/>
    </source>
</evidence>
<dbReference type="VEuPathDB" id="FungiDB:HZS61_004668"/>
<name>A0A420RQH0_FUSOX</name>
<sequence>MGRLSSGIHRVEHRTPCCHDTVNEWSEEDNSEDDAYAEPYSQESEEKYERYVRWCRVSMMHLKSALDVKRMLWRKSRQDKQLESTRLGRRSFADYKSLVQQQEEVLKSQAHEKAFLYALERFPNLTTISHSSSTRPALHAAVYNANDTGTSLWIPLSDSRGWPCPAYNTFTHDVEEKCDDWWRSFRFVIMALANMDQHRISELVLDNHYLPTGINPFIFTSCDDDYNKLCKIVEKPGFNRLVLSLITGWIRDDGEYEDWGFYRNGSIRKFLAKASDLEEMVFKIDYNLGDGSLVGMRDYVSLFDLFPLDAWPKLRHFGLVGMQVTQENLISFLRQLPSTVRSIDLSFLAILEWRA</sequence>
<gene>
    <name evidence="1" type="ORF">BFJ68_g3531</name>
</gene>
<protein>
    <recommendedName>
        <fullName evidence="3">F-box domain-containing protein</fullName>
    </recommendedName>
</protein>
<comment type="caution">
    <text evidence="1">The sequence shown here is derived from an EMBL/GenBank/DDBJ whole genome shotgun (WGS) entry which is preliminary data.</text>
</comment>
<organism evidence="1 2">
    <name type="scientific">Fusarium oxysporum</name>
    <name type="common">Fusarium vascular wilt</name>
    <dbReference type="NCBI Taxonomy" id="5507"/>
    <lineage>
        <taxon>Eukaryota</taxon>
        <taxon>Fungi</taxon>
        <taxon>Dikarya</taxon>
        <taxon>Ascomycota</taxon>
        <taxon>Pezizomycotina</taxon>
        <taxon>Sordariomycetes</taxon>
        <taxon>Hypocreomycetidae</taxon>
        <taxon>Hypocreales</taxon>
        <taxon>Nectriaceae</taxon>
        <taxon>Fusarium</taxon>
        <taxon>Fusarium oxysporum species complex</taxon>
    </lineage>
</organism>
<dbReference type="AlphaFoldDB" id="A0A420RQH0"/>
<evidence type="ECO:0000313" key="1">
    <source>
        <dbReference type="EMBL" id="RKL19257.1"/>
    </source>
</evidence>
<dbReference type="EMBL" id="MRCY01000011">
    <property type="protein sequence ID" value="RKL19257.1"/>
    <property type="molecule type" value="Genomic_DNA"/>
</dbReference>
<dbReference type="VEuPathDB" id="FungiDB:FOZG_16135"/>
<dbReference type="VEuPathDB" id="FungiDB:FOC4_g10003746"/>
<dbReference type="VEuPathDB" id="FungiDB:FOIG_09887"/>
<proteinExistence type="predicted"/>
<dbReference type="VEuPathDB" id="FungiDB:FOMG_09217"/>
<dbReference type="VEuPathDB" id="FungiDB:FOXG_14501"/>
<accession>A0A420RQH0</accession>
<dbReference type="Proteomes" id="UP000285860">
    <property type="component" value="Unassembled WGS sequence"/>
</dbReference>
<reference evidence="1 2" key="1">
    <citation type="journal article" date="2018" name="Sci. Rep.">
        <title>Characterisation of pathogen-specific regions and novel effector candidates in Fusarium oxysporum f. sp. cepae.</title>
        <authorList>
            <person name="Armitage A.D."/>
            <person name="Taylor A."/>
            <person name="Sobczyk M.K."/>
            <person name="Baxter L."/>
            <person name="Greenfield B.P."/>
            <person name="Bates H.J."/>
            <person name="Wilson F."/>
            <person name="Jackson A.C."/>
            <person name="Ott S."/>
            <person name="Harrison R.J."/>
            <person name="Clarkson J.P."/>
        </authorList>
    </citation>
    <scope>NUCLEOTIDE SEQUENCE [LARGE SCALE GENOMIC DNA]</scope>
    <source>
        <strain evidence="1 2">Fo_A28</strain>
    </source>
</reference>